<dbReference type="Proteomes" id="UP001180087">
    <property type="component" value="Chromosome"/>
</dbReference>
<proteinExistence type="predicted"/>
<reference evidence="1" key="1">
    <citation type="submission" date="2023-06" db="EMBL/GenBank/DDBJ databases">
        <title>A Treasure from Seagulls: Isolation and Description of Aciduricobacillus qingdaonensis gen. nov., sp. nov., a Rare Obligately Uric Acid-utilizing Member in the Family Bacillaceae.</title>
        <authorList>
            <person name="Liu W."/>
            <person name="Wang B."/>
        </authorList>
    </citation>
    <scope>NUCLEOTIDE SEQUENCE</scope>
    <source>
        <strain evidence="1">44XB</strain>
    </source>
</reference>
<evidence type="ECO:0000313" key="1">
    <source>
        <dbReference type="EMBL" id="WLV25353.1"/>
    </source>
</evidence>
<organism evidence="1 2">
    <name type="scientific">Aciduricibacillus chroicocephali</name>
    <dbReference type="NCBI Taxonomy" id="3054939"/>
    <lineage>
        <taxon>Bacteria</taxon>
        <taxon>Bacillati</taxon>
        <taxon>Bacillota</taxon>
        <taxon>Bacilli</taxon>
        <taxon>Bacillales</taxon>
        <taxon>Bacillaceae</taxon>
        <taxon>Aciduricibacillus</taxon>
    </lineage>
</organism>
<dbReference type="RefSeq" id="WP_348029141.1">
    <property type="nucleotide sequence ID" value="NZ_CP129113.1"/>
</dbReference>
<sequence length="109" mass="13430">MNRFKSIKKLLHFVYPDTYEEFDFQRVRNEYWADVHNIKADFEQKLIENGIDFAEIPKHITCERLIKWRLSNAFKRHGDSPFQLMEALYPGRFKAEQFRKVLQRYWNDK</sequence>
<evidence type="ECO:0000313" key="2">
    <source>
        <dbReference type="Proteomes" id="UP001180087"/>
    </source>
</evidence>
<dbReference type="EMBL" id="CP129113">
    <property type="protein sequence ID" value="WLV25353.1"/>
    <property type="molecule type" value="Genomic_DNA"/>
</dbReference>
<keyword evidence="2" id="KW-1185">Reference proteome</keyword>
<gene>
    <name evidence="1" type="ORF">QR721_03755</name>
</gene>
<name>A0ABY9L0K8_9BACI</name>
<protein>
    <submittedName>
        <fullName evidence="1">Uncharacterized protein</fullName>
    </submittedName>
</protein>
<accession>A0ABY9L0K8</accession>